<organism evidence="2 3">
    <name type="scientific">Siccirubricoccus deserti</name>
    <dbReference type="NCBI Taxonomy" id="2013562"/>
    <lineage>
        <taxon>Bacteria</taxon>
        <taxon>Pseudomonadati</taxon>
        <taxon>Pseudomonadota</taxon>
        <taxon>Alphaproteobacteria</taxon>
        <taxon>Acetobacterales</taxon>
        <taxon>Roseomonadaceae</taxon>
        <taxon>Siccirubricoccus</taxon>
    </lineage>
</organism>
<name>A0A9X0QXW6_9PROT</name>
<sequence>MRPVRLGRRELGGVFAAMATAAGPAGAQGTAYPSRPIRVVVAWPAGGGVDTPIRLVSQPMSRFLGQPLVLDNRGGATGSIGEAEAARATPDGYTILGTGLSMITNPMLLRNLPYDPVTAFVPICQLISAPLLLVVRADHPARSLTELLEMCRARPGHLTFFSSGLVGGPHMTGLMLLRRAGVTATHVSYRGGSQSIAGVMGGDTDFGFSTLPQAVPLVREARLRALAVSSPERLPSLPEVPTVAEQGFPGFERAEASNLWALAGTPAAAISRLHEAAVAALAEPEVLARLEILGMTPVGSTPAQLGSAMDEYRRFAAEMIRTEGIRVE</sequence>
<dbReference type="Pfam" id="PF03401">
    <property type="entry name" value="TctC"/>
    <property type="match status" value="1"/>
</dbReference>
<dbReference type="Proteomes" id="UP000600101">
    <property type="component" value="Unassembled WGS sequence"/>
</dbReference>
<keyword evidence="3" id="KW-1185">Reference proteome</keyword>
<dbReference type="RefSeq" id="WP_186770741.1">
    <property type="nucleotide sequence ID" value="NZ_JACOMF010000011.1"/>
</dbReference>
<accession>A0A9X0QXW6</accession>
<dbReference type="PIRSF" id="PIRSF017082">
    <property type="entry name" value="YflP"/>
    <property type="match status" value="1"/>
</dbReference>
<reference evidence="2" key="1">
    <citation type="submission" date="2020-08" db="EMBL/GenBank/DDBJ databases">
        <authorList>
            <person name="Hu Y."/>
            <person name="Nguyen S.V."/>
            <person name="Li F."/>
            <person name="Fanning S."/>
        </authorList>
    </citation>
    <scope>NUCLEOTIDE SEQUENCE</scope>
    <source>
        <strain evidence="2">SYSU D8009</strain>
    </source>
</reference>
<evidence type="ECO:0000256" key="1">
    <source>
        <dbReference type="ARBA" id="ARBA00006987"/>
    </source>
</evidence>
<comment type="similarity">
    <text evidence="1">Belongs to the UPF0065 (bug) family.</text>
</comment>
<dbReference type="InterPro" id="IPR005064">
    <property type="entry name" value="BUG"/>
</dbReference>
<dbReference type="AlphaFoldDB" id="A0A9X0QXW6"/>
<dbReference type="PANTHER" id="PTHR42928">
    <property type="entry name" value="TRICARBOXYLATE-BINDING PROTEIN"/>
    <property type="match status" value="1"/>
</dbReference>
<dbReference type="EMBL" id="JACOMF010000011">
    <property type="protein sequence ID" value="MBC4015966.1"/>
    <property type="molecule type" value="Genomic_DNA"/>
</dbReference>
<dbReference type="PANTHER" id="PTHR42928:SF5">
    <property type="entry name" value="BLR1237 PROTEIN"/>
    <property type="match status" value="1"/>
</dbReference>
<dbReference type="InterPro" id="IPR042100">
    <property type="entry name" value="Bug_dom1"/>
</dbReference>
<gene>
    <name evidence="2" type="ORF">H7965_11595</name>
</gene>
<dbReference type="CDD" id="cd07012">
    <property type="entry name" value="PBP2_Bug_TTT"/>
    <property type="match status" value="1"/>
</dbReference>
<dbReference type="SUPFAM" id="SSF53850">
    <property type="entry name" value="Periplasmic binding protein-like II"/>
    <property type="match status" value="1"/>
</dbReference>
<protein>
    <submittedName>
        <fullName evidence="2">Tripartite tricarboxylate transporter substrate binding protein</fullName>
    </submittedName>
</protein>
<evidence type="ECO:0000313" key="3">
    <source>
        <dbReference type="Proteomes" id="UP000600101"/>
    </source>
</evidence>
<dbReference type="Gene3D" id="3.40.190.150">
    <property type="entry name" value="Bordetella uptake gene, domain 1"/>
    <property type="match status" value="1"/>
</dbReference>
<evidence type="ECO:0000313" key="2">
    <source>
        <dbReference type="EMBL" id="MBC4015966.1"/>
    </source>
</evidence>
<comment type="caution">
    <text evidence="2">The sequence shown here is derived from an EMBL/GenBank/DDBJ whole genome shotgun (WGS) entry which is preliminary data.</text>
</comment>
<dbReference type="Gene3D" id="3.40.190.10">
    <property type="entry name" value="Periplasmic binding protein-like II"/>
    <property type="match status" value="1"/>
</dbReference>
<proteinExistence type="inferred from homology"/>